<organism evidence="1 2">
    <name type="scientific">Kuraishia capsulata CBS 1993</name>
    <dbReference type="NCBI Taxonomy" id="1382522"/>
    <lineage>
        <taxon>Eukaryota</taxon>
        <taxon>Fungi</taxon>
        <taxon>Dikarya</taxon>
        <taxon>Ascomycota</taxon>
        <taxon>Saccharomycotina</taxon>
        <taxon>Pichiomycetes</taxon>
        <taxon>Pichiales</taxon>
        <taxon>Pichiaceae</taxon>
        <taxon>Kuraishia</taxon>
    </lineage>
</organism>
<accession>W6MHX5</accession>
<evidence type="ECO:0000313" key="1">
    <source>
        <dbReference type="EMBL" id="CDK25651.1"/>
    </source>
</evidence>
<dbReference type="Proteomes" id="UP000019384">
    <property type="component" value="Unassembled WGS sequence"/>
</dbReference>
<dbReference type="GeneID" id="34519050"/>
<dbReference type="RefSeq" id="XP_022457662.1">
    <property type="nucleotide sequence ID" value="XM_022603820.1"/>
</dbReference>
<reference evidence="1" key="1">
    <citation type="submission" date="2013-12" db="EMBL/GenBank/DDBJ databases">
        <authorList>
            <person name="Genoscope - CEA"/>
        </authorList>
    </citation>
    <scope>NUCLEOTIDE SEQUENCE</scope>
    <source>
        <strain evidence="1">CBS 1993</strain>
    </source>
</reference>
<sequence>MSQRFEVDGKPYYEPCVLYRAPTILTGEFCPVFTKDIRVMRPVSAIYGARLKEPWALLRNIPIYKVAITGYVVSKSEVGFELNDSSSTVTVRVEKEILQVLNLRDLVVICGVAEFLQGIPVVRAYQITRQRTDQELQVLSEWRRCVLGFKKDVLSKRLGLNVSVTPSKLYGNFSPTSTIKLRVLEILMASEENCVSEDNLYVDCKNKLLDAGPTFKKDAFDMAINELELEHILIRRANKIQLFDYFDVLVQYLGDRLLRIGKENKEKGNSRRVIRHTVRSLPLKKVLRRFPFLRLSFETLNHIIFTILQQLEKDSARISCLNPGKRWVFQCVEDAWKPTEH</sequence>
<keyword evidence="2" id="KW-1185">Reference proteome</keyword>
<evidence type="ECO:0000313" key="2">
    <source>
        <dbReference type="Proteomes" id="UP000019384"/>
    </source>
</evidence>
<proteinExistence type="predicted"/>
<reference evidence="1" key="2">
    <citation type="submission" date="2014-02" db="EMBL/GenBank/DDBJ databases">
        <title>Complete DNA sequence of /Kuraishia capsulata/ illustrates novel genomic features among budding yeasts (/Saccharomycotina/).</title>
        <authorList>
            <person name="Morales L."/>
            <person name="Noel B."/>
            <person name="Porcel B."/>
            <person name="Marcet-Houben M."/>
            <person name="Hullo M-F."/>
            <person name="Sacerdot C."/>
            <person name="Tekaia F."/>
            <person name="Leh-Louis V."/>
            <person name="Despons L."/>
            <person name="Khanna V."/>
            <person name="Aury J-M."/>
            <person name="Barbe V."/>
            <person name="Couloux A."/>
            <person name="Labadie K."/>
            <person name="Pelletier E."/>
            <person name="Souciet J-L."/>
            <person name="Boekhout T."/>
            <person name="Gabaldon T."/>
            <person name="Wincker P."/>
            <person name="Dujon B."/>
        </authorList>
    </citation>
    <scope>NUCLEOTIDE SEQUENCE</scope>
    <source>
        <strain evidence="1">CBS 1993</strain>
    </source>
</reference>
<protein>
    <submittedName>
        <fullName evidence="1">Uncharacterized protein</fullName>
    </submittedName>
</protein>
<dbReference type="HOGENOM" id="CLU_813986_0_0_1"/>
<dbReference type="Gene3D" id="2.40.50.1040">
    <property type="match status" value="1"/>
</dbReference>
<gene>
    <name evidence="1" type="ORF">KUCA_T00001621001</name>
</gene>
<dbReference type="AlphaFoldDB" id="W6MHX5"/>
<name>W6MHX5_9ASCO</name>
<dbReference type="EMBL" id="HG793126">
    <property type="protein sequence ID" value="CDK25651.1"/>
    <property type="molecule type" value="Genomic_DNA"/>
</dbReference>